<keyword evidence="9" id="KW-0460">Magnesium</keyword>
<dbReference type="Proteomes" id="UP000001568">
    <property type="component" value="Chromosome 20"/>
</dbReference>
<evidence type="ECO:0000259" key="14">
    <source>
        <dbReference type="Pfam" id="PF18913"/>
    </source>
</evidence>
<evidence type="ECO:0000256" key="4">
    <source>
        <dbReference type="ARBA" id="ARBA00010941"/>
    </source>
</evidence>
<dbReference type="PANTHER" id="PTHR11556">
    <property type="entry name" value="FRUCTOSE-1,6-BISPHOSPHATASE-RELATED"/>
    <property type="match status" value="1"/>
</dbReference>
<evidence type="ECO:0000256" key="11">
    <source>
        <dbReference type="ARBA" id="ARBA00032973"/>
    </source>
</evidence>
<dbReference type="EC" id="3.1.3.11" evidence="6"/>
<dbReference type="eggNOG" id="KOG1458">
    <property type="taxonomic scope" value="Eukaryota"/>
</dbReference>
<reference evidence="15 16" key="1">
    <citation type="journal article" date="2007" name="Proc. Natl. Acad. Sci. U.S.A.">
        <title>The tiny eukaryote Ostreococcus provides genomic insights into the paradox of plankton speciation.</title>
        <authorList>
            <person name="Palenik B."/>
            <person name="Grimwood J."/>
            <person name="Aerts A."/>
            <person name="Rouze P."/>
            <person name="Salamov A."/>
            <person name="Putnam N."/>
            <person name="Dupont C."/>
            <person name="Jorgensen R."/>
            <person name="Derelle E."/>
            <person name="Rombauts S."/>
            <person name="Zhou K."/>
            <person name="Otillar R."/>
            <person name="Merchant S.S."/>
            <person name="Podell S."/>
            <person name="Gaasterland T."/>
            <person name="Napoli C."/>
            <person name="Gendler K."/>
            <person name="Manuell A."/>
            <person name="Tai V."/>
            <person name="Vallon O."/>
            <person name="Piganeau G."/>
            <person name="Jancek S."/>
            <person name="Heijde M."/>
            <person name="Jabbari K."/>
            <person name="Bowler C."/>
            <person name="Lohr M."/>
            <person name="Robbens S."/>
            <person name="Werner G."/>
            <person name="Dubchak I."/>
            <person name="Pazour G.J."/>
            <person name="Ren Q."/>
            <person name="Paulsen I."/>
            <person name="Delwiche C."/>
            <person name="Schmutz J."/>
            <person name="Rokhsar D."/>
            <person name="Van de Peer Y."/>
            <person name="Moreau H."/>
            <person name="Grigoriev I.V."/>
        </authorList>
    </citation>
    <scope>NUCLEOTIDE SEQUENCE [LARGE SCALE GENOMIC DNA]</scope>
    <source>
        <strain evidence="15 16">CCE9901</strain>
    </source>
</reference>
<dbReference type="KEGG" id="olu:OSTLU_25840"/>
<dbReference type="PIRSF" id="PIRSF000904">
    <property type="entry name" value="FBPtase_SBPase"/>
    <property type="match status" value="1"/>
</dbReference>
<comment type="subunit">
    <text evidence="5">Homotetramer.</text>
</comment>
<dbReference type="HAMAP" id="MF_01855">
    <property type="entry name" value="FBPase_class1"/>
    <property type="match status" value="1"/>
</dbReference>
<evidence type="ECO:0000313" key="16">
    <source>
        <dbReference type="Proteomes" id="UP000001568"/>
    </source>
</evidence>
<gene>
    <name evidence="15" type="ORF">OSTLU_25840</name>
</gene>
<comment type="similarity">
    <text evidence="4 12">Belongs to the FBPase class 1 family.</text>
</comment>
<dbReference type="GO" id="GO:0005986">
    <property type="term" value="P:sucrose biosynthetic process"/>
    <property type="evidence" value="ECO:0007669"/>
    <property type="project" value="TreeGrafter"/>
</dbReference>
<keyword evidence="7" id="KW-0479">Metal-binding</keyword>
<evidence type="ECO:0000256" key="7">
    <source>
        <dbReference type="ARBA" id="ARBA00022723"/>
    </source>
</evidence>
<dbReference type="CDD" id="cd00354">
    <property type="entry name" value="FBPase"/>
    <property type="match status" value="1"/>
</dbReference>
<dbReference type="GO" id="GO:0005829">
    <property type="term" value="C:cytosol"/>
    <property type="evidence" value="ECO:0007669"/>
    <property type="project" value="TreeGrafter"/>
</dbReference>
<sequence length="348" mass="36861">MRARAALGESLSAHLASASARGDIDADLAIALNSVAIACKRVRALVARAPIAGNTGAAGGSNASGDEQKKLDVIANDVFVETLRACGRASVIVTEEEDTPIAVERASGYIVTFDPIDGSSNIDACVTTGSIFGVYAPGACEIKDTDSAEETLANCLTNSLQSGEALVAAGYCMYSSSCVFVLTTGDGVAQYDFDENVGEFVCSKERVTIPDGDKMQRIYSGNNGNVNLWAPELKDYVAHLQKGGSDGGKPWTYRYIGALIGDFHRTLLYGGIWLYPPDTSAPNGKARLLYEIAPISMIAEQAGGMSTRGPKANESVLDVVPKHIHEKSPMFVGSKSAVQDLQEFLKKY</sequence>
<evidence type="ECO:0000256" key="8">
    <source>
        <dbReference type="ARBA" id="ARBA00022801"/>
    </source>
</evidence>
<dbReference type="GO" id="GO:0042132">
    <property type="term" value="F:fructose 1,6-bisphosphate 1-phosphatase activity"/>
    <property type="evidence" value="ECO:0007669"/>
    <property type="project" value="UniProtKB-EC"/>
</dbReference>
<organism evidence="15 16">
    <name type="scientific">Ostreococcus lucimarinus (strain CCE9901)</name>
    <dbReference type="NCBI Taxonomy" id="436017"/>
    <lineage>
        <taxon>Eukaryota</taxon>
        <taxon>Viridiplantae</taxon>
        <taxon>Chlorophyta</taxon>
        <taxon>Mamiellophyceae</taxon>
        <taxon>Mamiellales</taxon>
        <taxon>Bathycoccaceae</taxon>
        <taxon>Ostreococcus</taxon>
    </lineage>
</organism>
<dbReference type="EMBL" id="CP000600">
    <property type="protein sequence ID" value="ABP00991.1"/>
    <property type="molecule type" value="Genomic_DNA"/>
</dbReference>
<keyword evidence="8 12" id="KW-0378">Hydrolase</keyword>
<dbReference type="GO" id="GO:0030388">
    <property type="term" value="P:fructose 1,6-bisphosphate metabolic process"/>
    <property type="evidence" value="ECO:0007669"/>
    <property type="project" value="TreeGrafter"/>
</dbReference>
<dbReference type="InterPro" id="IPR028343">
    <property type="entry name" value="FBPtase"/>
</dbReference>
<keyword evidence="16" id="KW-1185">Reference proteome</keyword>
<dbReference type="STRING" id="436017.A4SAW2"/>
<dbReference type="HOGENOM" id="CLU_039977_2_2_1"/>
<dbReference type="PRINTS" id="PR00115">
    <property type="entry name" value="F16BPHPHTASE"/>
</dbReference>
<feature type="domain" description="Fructose-1-6-bisphosphatase class I N-terminal" evidence="13">
    <location>
        <begin position="24"/>
        <end position="204"/>
    </location>
</feature>
<dbReference type="InterPro" id="IPR044015">
    <property type="entry name" value="FBPase_C_dom"/>
</dbReference>
<dbReference type="Gramene" id="ABP00991">
    <property type="protein sequence ID" value="ABP00991"/>
    <property type="gene ID" value="OSTLU_25840"/>
</dbReference>
<evidence type="ECO:0000256" key="1">
    <source>
        <dbReference type="ARBA" id="ARBA00001273"/>
    </source>
</evidence>
<evidence type="ECO:0000256" key="6">
    <source>
        <dbReference type="ARBA" id="ARBA00013093"/>
    </source>
</evidence>
<dbReference type="PIRSF" id="PIRSF500210">
    <property type="entry name" value="FBPtase"/>
    <property type="match status" value="1"/>
</dbReference>
<evidence type="ECO:0000256" key="3">
    <source>
        <dbReference type="ARBA" id="ARBA00005215"/>
    </source>
</evidence>
<dbReference type="RefSeq" id="XP_001422674.1">
    <property type="nucleotide sequence ID" value="XM_001422637.1"/>
</dbReference>
<dbReference type="InterPro" id="IPR000146">
    <property type="entry name" value="FBPase_class-1"/>
</dbReference>
<comment type="pathway">
    <text evidence="3">Carbohydrate biosynthesis; Calvin cycle.</text>
</comment>
<dbReference type="GO" id="GO:0006000">
    <property type="term" value="P:fructose metabolic process"/>
    <property type="evidence" value="ECO:0007669"/>
    <property type="project" value="TreeGrafter"/>
</dbReference>
<feature type="domain" description="Fructose-1-6-bisphosphatase class 1 C-terminal" evidence="14">
    <location>
        <begin position="216"/>
        <end position="345"/>
    </location>
</feature>
<dbReference type="SUPFAM" id="SSF56655">
    <property type="entry name" value="Carbohydrate phosphatase"/>
    <property type="match status" value="1"/>
</dbReference>
<dbReference type="GO" id="GO:0006002">
    <property type="term" value="P:fructose 6-phosphate metabolic process"/>
    <property type="evidence" value="ECO:0007669"/>
    <property type="project" value="TreeGrafter"/>
</dbReference>
<accession>A4SAW2</accession>
<keyword evidence="10 12" id="KW-0119">Carbohydrate metabolism</keyword>
<dbReference type="Pfam" id="PF18913">
    <property type="entry name" value="FBPase_C"/>
    <property type="match status" value="1"/>
</dbReference>
<dbReference type="OMA" id="ISNDIFC"/>
<evidence type="ECO:0000256" key="2">
    <source>
        <dbReference type="ARBA" id="ARBA00001946"/>
    </source>
</evidence>
<evidence type="ECO:0000313" key="15">
    <source>
        <dbReference type="EMBL" id="ABP00991.1"/>
    </source>
</evidence>
<dbReference type="GO" id="GO:0006094">
    <property type="term" value="P:gluconeogenesis"/>
    <property type="evidence" value="ECO:0007669"/>
    <property type="project" value="TreeGrafter"/>
</dbReference>
<evidence type="ECO:0000256" key="9">
    <source>
        <dbReference type="ARBA" id="ARBA00022842"/>
    </source>
</evidence>
<dbReference type="GO" id="GO:0046872">
    <property type="term" value="F:metal ion binding"/>
    <property type="evidence" value="ECO:0007669"/>
    <property type="project" value="UniProtKB-KW"/>
</dbReference>
<evidence type="ECO:0000256" key="5">
    <source>
        <dbReference type="ARBA" id="ARBA00011881"/>
    </source>
</evidence>
<dbReference type="GeneID" id="5006566"/>
<comment type="catalytic activity">
    <reaction evidence="1">
        <text>beta-D-fructose 1,6-bisphosphate + H2O = beta-D-fructose 6-phosphate + phosphate</text>
        <dbReference type="Rhea" id="RHEA:11064"/>
        <dbReference type="ChEBI" id="CHEBI:15377"/>
        <dbReference type="ChEBI" id="CHEBI:32966"/>
        <dbReference type="ChEBI" id="CHEBI:43474"/>
        <dbReference type="ChEBI" id="CHEBI:57634"/>
        <dbReference type="EC" id="3.1.3.11"/>
    </reaction>
</comment>
<proteinExistence type="inferred from homology"/>
<comment type="cofactor">
    <cofactor evidence="2">
        <name>Mg(2+)</name>
        <dbReference type="ChEBI" id="CHEBI:18420"/>
    </cofactor>
</comment>
<dbReference type="Gene3D" id="3.40.190.80">
    <property type="match status" value="1"/>
</dbReference>
<name>A4SAW2_OSTLU</name>
<dbReference type="PANTHER" id="PTHR11556:SF1">
    <property type="entry name" value="FRUCTOSE-BISPHOSPHATASE"/>
    <property type="match status" value="1"/>
</dbReference>
<protein>
    <recommendedName>
        <fullName evidence="6">fructose-bisphosphatase</fullName>
        <ecNumber evidence="6">3.1.3.11</ecNumber>
    </recommendedName>
    <alternativeName>
        <fullName evidence="11">D-fructose-1,6-bisphosphate 1-phosphohydrolase</fullName>
    </alternativeName>
</protein>
<dbReference type="InterPro" id="IPR033391">
    <property type="entry name" value="FBPase_N"/>
</dbReference>
<dbReference type="OrthoDB" id="10256725at2759"/>
<dbReference type="Pfam" id="PF00316">
    <property type="entry name" value="FBPase"/>
    <property type="match status" value="1"/>
</dbReference>
<dbReference type="AlphaFoldDB" id="A4SAW2"/>
<evidence type="ECO:0000256" key="10">
    <source>
        <dbReference type="ARBA" id="ARBA00023277"/>
    </source>
</evidence>
<dbReference type="Gene3D" id="3.30.540.10">
    <property type="entry name" value="Fructose-1,6-Bisphosphatase, subunit A, domain 1"/>
    <property type="match status" value="1"/>
</dbReference>
<evidence type="ECO:0000256" key="12">
    <source>
        <dbReference type="RuleBase" id="RU000508"/>
    </source>
</evidence>
<evidence type="ECO:0000259" key="13">
    <source>
        <dbReference type="Pfam" id="PF00316"/>
    </source>
</evidence>